<dbReference type="GeneID" id="13842667"/>
<proteinExistence type="predicted"/>
<evidence type="ECO:0000313" key="2">
    <source>
        <dbReference type="Proteomes" id="UP000201571"/>
    </source>
</evidence>
<dbReference type="RefSeq" id="YP_006908554.1">
    <property type="nucleotide sequence ID" value="NC_018875.1"/>
</dbReference>
<name>K4EQ20_9BBAC</name>
<dbReference type="Proteomes" id="UP000201571">
    <property type="component" value="Segment"/>
</dbReference>
<dbReference type="KEGG" id="vg:13842667"/>
<evidence type="ECO:0000313" key="1">
    <source>
        <dbReference type="EMBL" id="AER41472.1"/>
    </source>
</evidence>
<sequence>MSISMEDYYSEELLAYLLCNESLDEDDSDDETFESRARRQMIGRTFDELNEFDEVPEYKLWRRNGIVSTHDADTGRYVASSDTRRQTLISYILGMAEQQYYPISYKVVQTAAHYFDMFYRNGVAADNTQIANAAIYLAQRHWRSAPYLPSLIHEENRLVVQEYARKMQQCVKKAPPAPAVYLDSMLKNNKETELYKMALSLTNMCICCAHEIAGYTNYEICAGSVYLCRAVLRMKRVAESDRIVSMAANIFLLFKRNMHTEDGYYCIVDGVYKSLKPQTKYLMNLKVDQNCSMVSFDRVYNKSLWV</sequence>
<dbReference type="EMBL" id="JN408834">
    <property type="protein sequence ID" value="AER41472.1"/>
    <property type="molecule type" value="Genomic_DNA"/>
</dbReference>
<accession>K4EQ20</accession>
<organism evidence="1 2">
    <name type="scientific">Epinotia aporema granulovirus</name>
    <dbReference type="NCBI Taxonomy" id="166056"/>
    <lineage>
        <taxon>Viruses</taxon>
        <taxon>Viruses incertae sedis</taxon>
        <taxon>Naldaviricetes</taxon>
        <taxon>Lefavirales</taxon>
        <taxon>Baculoviridae</taxon>
        <taxon>Betabaculovirus</taxon>
        <taxon>Betabaculovirus epaporemae</taxon>
    </lineage>
</organism>
<keyword evidence="2" id="KW-1185">Reference proteome</keyword>
<protein>
    <submittedName>
        <fullName evidence="1">Uncharacterized protein</fullName>
    </submittedName>
</protein>
<reference evidence="1 2" key="1">
    <citation type="journal article" date="2012" name="BMC Genomics">
        <title>Genome of Epinotia aporema granulovirus (EpapGV), a polyorganotropic fast killing betabaculovirus with a novel thymidylate kinase gene.</title>
        <authorList>
            <person name="Ferrelli M.L."/>
            <person name="Salvador R."/>
            <person name="Biedma M.E."/>
            <person name="Berretta M.F."/>
            <person name="Haase S."/>
            <person name="Sciocco-Cap A."/>
            <person name="Ghiringhelli P.D."/>
            <person name="Romanowski V."/>
        </authorList>
    </citation>
    <scope>NUCLEOTIDE SEQUENCE [LARGE SCALE GENOMIC DNA]</scope>
</reference>